<reference evidence="4 5" key="1">
    <citation type="submission" date="2021-07" db="EMBL/GenBank/DDBJ databases">
        <title>Whole genome sequencing of non-tuberculosis mycobacteria type-strains.</title>
        <authorList>
            <person name="Igarashi Y."/>
            <person name="Osugi A."/>
            <person name="Mitarai S."/>
        </authorList>
    </citation>
    <scope>NUCLEOTIDE SEQUENCE [LARGE SCALE GENOMIC DNA]</scope>
    <source>
        <strain evidence="4 5">JCM 16370</strain>
    </source>
</reference>
<dbReference type="PANTHER" id="PTHR34069">
    <property type="entry name" value="3-OXOACYL-[ACYL-CARRIER-PROTEIN] SYNTHASE 3"/>
    <property type="match status" value="1"/>
</dbReference>
<sequence length="341" mass="36865">MTLPQLYLSRPATVLPNAGVDNEELVSRVRNLFRGTTAEWRPIEQIIRYVFDRCNSKMRYLEQDVTLSPGEFASRAAIRCLQENGVAADAVDLLIYGGVARDAFEPATAAEVAGRLGAKPLQAMDVTCACAGLLEALHVVAGYFAIHDELQTALICAGELTRDRISYDIQSVEDAVVDVAGLTLGNAAAAFLVTRNRLPVGGARVLGLTHKTLSEHWELCRAPVDGHFESRSTELFALATHAAPEIVRLLSEVGWSPAEVDHYAFHQPSEVVLEQIISDLAARPEACAHTHALFGNTASTSWALALDYRLRHATVQDGDKIVMATAAAGFTMATAAAVWED</sequence>
<dbReference type="Gene3D" id="3.40.47.10">
    <property type="match status" value="2"/>
</dbReference>
<name>A0ABX8VH65_9MYCO</name>
<evidence type="ECO:0000313" key="4">
    <source>
        <dbReference type="EMBL" id="QYL17115.1"/>
    </source>
</evidence>
<evidence type="ECO:0000256" key="2">
    <source>
        <dbReference type="ARBA" id="ARBA00023315"/>
    </source>
</evidence>
<accession>A0ABX8VH65</accession>
<dbReference type="Pfam" id="PF08541">
    <property type="entry name" value="ACP_syn_III_C"/>
    <property type="match status" value="1"/>
</dbReference>
<dbReference type="RefSeq" id="WP_071948247.1">
    <property type="nucleotide sequence ID" value="NZ_BAAAVX010000002.1"/>
</dbReference>
<organism evidence="4 5">
    <name type="scientific">Mycolicibacterium pallens</name>
    <dbReference type="NCBI Taxonomy" id="370524"/>
    <lineage>
        <taxon>Bacteria</taxon>
        <taxon>Bacillati</taxon>
        <taxon>Actinomycetota</taxon>
        <taxon>Actinomycetes</taxon>
        <taxon>Mycobacteriales</taxon>
        <taxon>Mycobacteriaceae</taxon>
        <taxon>Mycolicibacterium</taxon>
    </lineage>
</organism>
<evidence type="ECO:0000313" key="5">
    <source>
        <dbReference type="Proteomes" id="UP000825367"/>
    </source>
</evidence>
<dbReference type="EMBL" id="CP080333">
    <property type="protein sequence ID" value="QYL17115.1"/>
    <property type="molecule type" value="Genomic_DNA"/>
</dbReference>
<dbReference type="SUPFAM" id="SSF53901">
    <property type="entry name" value="Thiolase-like"/>
    <property type="match status" value="1"/>
</dbReference>
<dbReference type="InterPro" id="IPR016039">
    <property type="entry name" value="Thiolase-like"/>
</dbReference>
<protein>
    <recommendedName>
        <fullName evidence="3">Beta-ketoacyl-[acyl-carrier-protein] synthase III C-terminal domain-containing protein</fullName>
    </recommendedName>
</protein>
<proteinExistence type="predicted"/>
<gene>
    <name evidence="4" type="ORF">K0O64_00515</name>
</gene>
<dbReference type="Proteomes" id="UP000825367">
    <property type="component" value="Chromosome"/>
</dbReference>
<keyword evidence="1" id="KW-0808">Transferase</keyword>
<keyword evidence="2" id="KW-0012">Acyltransferase</keyword>
<evidence type="ECO:0000256" key="1">
    <source>
        <dbReference type="ARBA" id="ARBA00022679"/>
    </source>
</evidence>
<dbReference type="InterPro" id="IPR013747">
    <property type="entry name" value="ACP_syn_III_C"/>
</dbReference>
<dbReference type="PANTHER" id="PTHR34069:SF2">
    <property type="entry name" value="BETA-KETOACYL-[ACYL-CARRIER-PROTEIN] SYNTHASE III"/>
    <property type="match status" value="1"/>
</dbReference>
<keyword evidence="5" id="KW-1185">Reference proteome</keyword>
<feature type="domain" description="Beta-ketoacyl-[acyl-carrier-protein] synthase III C-terminal" evidence="3">
    <location>
        <begin position="250"/>
        <end position="339"/>
    </location>
</feature>
<evidence type="ECO:0000259" key="3">
    <source>
        <dbReference type="Pfam" id="PF08541"/>
    </source>
</evidence>